<dbReference type="GO" id="GO:0005524">
    <property type="term" value="F:ATP binding"/>
    <property type="evidence" value="ECO:0007669"/>
    <property type="project" value="UniProtKB-KW"/>
</dbReference>
<evidence type="ECO:0000313" key="14">
    <source>
        <dbReference type="EMBL" id="ESK65637.1"/>
    </source>
</evidence>
<evidence type="ECO:0000256" key="6">
    <source>
        <dbReference type="ARBA" id="ARBA00022741"/>
    </source>
</evidence>
<dbReference type="Pfam" id="PF00012">
    <property type="entry name" value="HSP70"/>
    <property type="match status" value="1"/>
</dbReference>
<proteinExistence type="inferred from homology"/>
<reference evidence="14" key="1">
    <citation type="submission" date="2013-06" db="EMBL/GenBank/DDBJ databases">
        <authorList>
            <person name="Weinstock G."/>
            <person name="Sodergren E."/>
            <person name="Clifton S."/>
            <person name="Fulton L."/>
            <person name="Fulton B."/>
            <person name="Courtney L."/>
            <person name="Fronick C."/>
            <person name="Harrison M."/>
            <person name="Strong C."/>
            <person name="Farmer C."/>
            <person name="Delahaunty K."/>
            <person name="Markovic C."/>
            <person name="Hall O."/>
            <person name="Minx P."/>
            <person name="Tomlinson C."/>
            <person name="Mitreva M."/>
            <person name="Nelson J."/>
            <person name="Hou S."/>
            <person name="Wollam A."/>
            <person name="Pepin K.H."/>
            <person name="Johnson M."/>
            <person name="Bhonagiri V."/>
            <person name="Nash W.E."/>
            <person name="Warren W."/>
            <person name="Chinwalla A."/>
            <person name="Mardis E.R."/>
            <person name="Wilson R.K."/>
        </authorList>
    </citation>
    <scope>NUCLEOTIDE SEQUENCE [LARGE SCALE GENOMIC DNA]</scope>
    <source>
        <strain evidence="14">ATCC 49176</strain>
    </source>
</reference>
<dbReference type="InterPro" id="IPR029047">
    <property type="entry name" value="HSP70_peptide-bd_sf"/>
</dbReference>
<dbReference type="InterPro" id="IPR043129">
    <property type="entry name" value="ATPase_NBD"/>
</dbReference>
<comment type="similarity">
    <text evidence="2 13">Belongs to the heat shock protein 70 family.</text>
</comment>
<dbReference type="AlphaFoldDB" id="W1Q3A7"/>
<comment type="function">
    <text evidence="1">Acts as a chaperone.</text>
</comment>
<comment type="caution">
    <text evidence="14">The sequence shown here is derived from an EMBL/GenBank/DDBJ whole genome shotgun (WGS) entry which is preliminary data.</text>
</comment>
<dbReference type="SUPFAM" id="SSF53067">
    <property type="entry name" value="Actin-like ATPase domain"/>
    <property type="match status" value="2"/>
</dbReference>
<sequence length="610" mass="68392">MTVIGIDLGTTNSLAVAYSDGQVRMIPNSFGEYLTPSVVYYDGSEIQVGKIAREKLVTHPQDTAQLFKLHMGANRQITLSKRAFQPEELSACVLKQLVADAEAFLGQKVTELVISVPAYFNAEQRQATKKAGELLGLKVERLINEPSAAAIACHEADEFETFVVFDFGGGTLDVSVVDCFENVISIAAIAGDNHLGGSDFDRLIAQYVCRKAGTNFEALNRRTRNSLLLAAERVKKQLSEFESVNMQVHLEGKSHEYKITNELLAEISQPLFKRMREVIRKAIVESKFGAGELDRLILVGGSSYMPVVKDYLKRLLNLPVMSGQKMDELVALGLGQYIGIKTRAQEVKDLVVTDICPFSLSTSVHNYVDEDKDLSDVLIARNSVLPSSKTQIYSPVRKDQPTIRFKVYQGEAMYAKDNLFLGSVQLPVPSNVDDQSFAVTYSYDINSILYVEIKTVATDEVKTYKLGPNKSLVAVDATDTAHKEIKELALQLASQPERDALFERALRLYQELSLEQQQDLQLTLMRFSRLFARYQNNLLKKRQLLDSTNDYLDHLEWGLDAGMGDIFRDVESDWDQDSDWDQELEAELDRTVMEFLNEDSETEEGEDAHG</sequence>
<keyword evidence="9" id="KW-0143">Chaperone</keyword>
<dbReference type="Gene3D" id="3.30.420.40">
    <property type="match status" value="2"/>
</dbReference>
<evidence type="ECO:0000256" key="9">
    <source>
        <dbReference type="ARBA" id="ARBA00023186"/>
    </source>
</evidence>
<accession>W1Q3A7</accession>
<evidence type="ECO:0000256" key="1">
    <source>
        <dbReference type="ARBA" id="ARBA00002290"/>
    </source>
</evidence>
<evidence type="ECO:0000256" key="7">
    <source>
        <dbReference type="ARBA" id="ARBA00022840"/>
    </source>
</evidence>
<dbReference type="RefSeq" id="WP_023391756.1">
    <property type="nucleotide sequence ID" value="NZ_KI535340.1"/>
</dbReference>
<evidence type="ECO:0000313" key="15">
    <source>
        <dbReference type="Proteomes" id="UP000019050"/>
    </source>
</evidence>
<evidence type="ECO:0000256" key="4">
    <source>
        <dbReference type="ARBA" id="ARBA00017249"/>
    </source>
</evidence>
<keyword evidence="15" id="KW-1185">Reference proteome</keyword>
<dbReference type="InterPro" id="IPR013126">
    <property type="entry name" value="Hsp_70_fam"/>
</dbReference>
<dbReference type="GO" id="GO:0140662">
    <property type="term" value="F:ATP-dependent protein folding chaperone"/>
    <property type="evidence" value="ECO:0007669"/>
    <property type="project" value="InterPro"/>
</dbReference>
<dbReference type="Proteomes" id="UP000019050">
    <property type="component" value="Unassembled WGS sequence"/>
</dbReference>
<dbReference type="EMBL" id="ACIN03000007">
    <property type="protein sequence ID" value="ESK65637.1"/>
    <property type="molecule type" value="Genomic_DNA"/>
</dbReference>
<protein>
    <recommendedName>
        <fullName evidence="3">Chaperone protein DnaK</fullName>
    </recommendedName>
    <alternativeName>
        <fullName evidence="4">Chaperone protein dnaK</fullName>
    </alternativeName>
    <alternativeName>
        <fullName evidence="12">HSP70</fullName>
    </alternativeName>
    <alternativeName>
        <fullName evidence="11">Heat shock 70 kDa protein</fullName>
    </alternativeName>
    <alternativeName>
        <fullName evidence="10">Heat shock protein 70</fullName>
    </alternativeName>
</protein>
<evidence type="ECO:0000256" key="13">
    <source>
        <dbReference type="RuleBase" id="RU003322"/>
    </source>
</evidence>
<dbReference type="PROSITE" id="PS01036">
    <property type="entry name" value="HSP70_3"/>
    <property type="match status" value="1"/>
</dbReference>
<dbReference type="FunFam" id="3.30.420.40:FF:000071">
    <property type="entry name" value="Molecular chaperone DnaK"/>
    <property type="match status" value="1"/>
</dbReference>
<dbReference type="PROSITE" id="PS00329">
    <property type="entry name" value="HSP70_2"/>
    <property type="match status" value="1"/>
</dbReference>
<keyword evidence="6 13" id="KW-0547">Nucleotide-binding</keyword>
<evidence type="ECO:0000256" key="2">
    <source>
        <dbReference type="ARBA" id="ARBA00007381"/>
    </source>
</evidence>
<keyword evidence="7 13" id="KW-0067">ATP-binding</keyword>
<evidence type="ECO:0000256" key="12">
    <source>
        <dbReference type="ARBA" id="ARBA00033103"/>
    </source>
</evidence>
<evidence type="ECO:0000256" key="10">
    <source>
        <dbReference type="ARBA" id="ARBA00030019"/>
    </source>
</evidence>
<dbReference type="SUPFAM" id="SSF100920">
    <property type="entry name" value="Heat shock protein 70kD (HSP70), peptide-binding domain"/>
    <property type="match status" value="1"/>
</dbReference>
<evidence type="ECO:0000256" key="3">
    <source>
        <dbReference type="ARBA" id="ARBA00014415"/>
    </source>
</evidence>
<evidence type="ECO:0000256" key="5">
    <source>
        <dbReference type="ARBA" id="ARBA00022553"/>
    </source>
</evidence>
<evidence type="ECO:0000256" key="8">
    <source>
        <dbReference type="ARBA" id="ARBA00023016"/>
    </source>
</evidence>
<dbReference type="InterPro" id="IPR018181">
    <property type="entry name" value="Heat_shock_70_CS"/>
</dbReference>
<keyword evidence="8" id="KW-0346">Stress response</keyword>
<dbReference type="PROSITE" id="PS00297">
    <property type="entry name" value="HSP70_1"/>
    <property type="match status" value="1"/>
</dbReference>
<evidence type="ECO:0000256" key="11">
    <source>
        <dbReference type="ARBA" id="ARBA00030945"/>
    </source>
</evidence>
<dbReference type="PRINTS" id="PR00301">
    <property type="entry name" value="HEATSHOCK70"/>
</dbReference>
<dbReference type="eggNOG" id="COG0443">
    <property type="taxonomic scope" value="Bacteria"/>
</dbReference>
<dbReference type="Gene3D" id="3.90.640.10">
    <property type="entry name" value="Actin, Chain A, domain 4"/>
    <property type="match status" value="1"/>
</dbReference>
<dbReference type="GeneID" id="84817642"/>
<name>W1Q3A7_ABIDE</name>
<dbReference type="HOGENOM" id="CLU_005965_2_4_9"/>
<dbReference type="Gene3D" id="2.60.34.10">
    <property type="entry name" value="Substrate Binding Domain Of DNAk, Chain A, domain 1"/>
    <property type="match status" value="1"/>
</dbReference>
<dbReference type="OrthoDB" id="9766019at2"/>
<organism evidence="14 15">
    <name type="scientific">Abiotrophia defectiva ATCC 49176</name>
    <dbReference type="NCBI Taxonomy" id="592010"/>
    <lineage>
        <taxon>Bacteria</taxon>
        <taxon>Bacillati</taxon>
        <taxon>Bacillota</taxon>
        <taxon>Bacilli</taxon>
        <taxon>Lactobacillales</taxon>
        <taxon>Aerococcaceae</taxon>
        <taxon>Abiotrophia</taxon>
    </lineage>
</organism>
<dbReference type="STRING" id="592010.GCWU000182_001112"/>
<dbReference type="PANTHER" id="PTHR19375">
    <property type="entry name" value="HEAT SHOCK PROTEIN 70KDA"/>
    <property type="match status" value="1"/>
</dbReference>
<keyword evidence="5" id="KW-0597">Phosphoprotein</keyword>
<gene>
    <name evidence="14" type="ORF">GCWU000182_001112</name>
</gene>